<dbReference type="Pfam" id="PF07690">
    <property type="entry name" value="MFS_1"/>
    <property type="match status" value="1"/>
</dbReference>
<dbReference type="PROSITE" id="PS50850">
    <property type="entry name" value="MFS"/>
    <property type="match status" value="1"/>
</dbReference>
<keyword evidence="5 8" id="KW-0812">Transmembrane</keyword>
<evidence type="ECO:0000256" key="1">
    <source>
        <dbReference type="ARBA" id="ARBA00004651"/>
    </source>
</evidence>
<comment type="similarity">
    <text evidence="2">Belongs to the major facilitator superfamily. EmrB family.</text>
</comment>
<feature type="transmembrane region" description="Helical" evidence="8">
    <location>
        <begin position="171"/>
        <end position="191"/>
    </location>
</feature>
<feature type="transmembrane region" description="Helical" evidence="8">
    <location>
        <begin position="434"/>
        <end position="451"/>
    </location>
</feature>
<feature type="transmembrane region" description="Helical" evidence="8">
    <location>
        <begin position="81"/>
        <end position="100"/>
    </location>
</feature>
<dbReference type="InterPro" id="IPR036259">
    <property type="entry name" value="MFS_trans_sf"/>
</dbReference>
<evidence type="ECO:0000256" key="6">
    <source>
        <dbReference type="ARBA" id="ARBA00022989"/>
    </source>
</evidence>
<protein>
    <submittedName>
        <fullName evidence="10">DHA2 family efflux MFS transporter permease subunit</fullName>
    </submittedName>
</protein>
<evidence type="ECO:0000256" key="7">
    <source>
        <dbReference type="ARBA" id="ARBA00023136"/>
    </source>
</evidence>
<dbReference type="Gene3D" id="1.20.1720.10">
    <property type="entry name" value="Multidrug resistance protein D"/>
    <property type="match status" value="1"/>
</dbReference>
<keyword evidence="6 8" id="KW-1133">Transmembrane helix</keyword>
<feature type="transmembrane region" description="Helical" evidence="8">
    <location>
        <begin position="406"/>
        <end position="422"/>
    </location>
</feature>
<feature type="transmembrane region" description="Helical" evidence="8">
    <location>
        <begin position="227"/>
        <end position="248"/>
    </location>
</feature>
<dbReference type="InterPro" id="IPR011701">
    <property type="entry name" value="MFS"/>
</dbReference>
<evidence type="ECO:0000256" key="3">
    <source>
        <dbReference type="ARBA" id="ARBA00022448"/>
    </source>
</evidence>
<feature type="transmembrane region" description="Helical" evidence="8">
    <location>
        <begin position="140"/>
        <end position="159"/>
    </location>
</feature>
<dbReference type="InterPro" id="IPR005829">
    <property type="entry name" value="Sugar_transporter_CS"/>
</dbReference>
<feature type="transmembrane region" description="Helical" evidence="8">
    <location>
        <begin position="57"/>
        <end position="74"/>
    </location>
</feature>
<feature type="transmembrane region" description="Helical" evidence="8">
    <location>
        <begin position="12"/>
        <end position="37"/>
    </location>
</feature>
<gene>
    <name evidence="10" type="ORF">LR394_26360</name>
</gene>
<dbReference type="AlphaFoldDB" id="A0A9X1NI19"/>
<dbReference type="InterPro" id="IPR004638">
    <property type="entry name" value="EmrB-like"/>
</dbReference>
<dbReference type="GO" id="GO:0005886">
    <property type="term" value="C:plasma membrane"/>
    <property type="evidence" value="ECO:0007669"/>
    <property type="project" value="UniProtKB-SubCell"/>
</dbReference>
<dbReference type="PROSITE" id="PS00216">
    <property type="entry name" value="SUGAR_TRANSPORT_1"/>
    <property type="match status" value="1"/>
</dbReference>
<feature type="transmembrane region" description="Helical" evidence="8">
    <location>
        <begin position="306"/>
        <end position="328"/>
    </location>
</feature>
<evidence type="ECO:0000256" key="8">
    <source>
        <dbReference type="SAM" id="Phobius"/>
    </source>
</evidence>
<reference evidence="10" key="1">
    <citation type="submission" date="2021-11" db="EMBL/GenBank/DDBJ databases">
        <title>Streptomyces corallinus and Kineosporia corallina sp. nov., two new coral-derived marine actinobacteria.</title>
        <authorList>
            <person name="Buangrab K."/>
            <person name="Sutthacheep M."/>
            <person name="Yeemin T."/>
            <person name="Harunari E."/>
            <person name="Igarashi Y."/>
            <person name="Sripreechasak P."/>
            <person name="Kanchanasin P."/>
            <person name="Tanasupawat S."/>
            <person name="Phongsopitanun W."/>
        </authorList>
    </citation>
    <scope>NUCLEOTIDE SEQUENCE</scope>
    <source>
        <strain evidence="10">JCM 31032</strain>
    </source>
</reference>
<feature type="transmembrane region" description="Helical" evidence="8">
    <location>
        <begin position="335"/>
        <end position="354"/>
    </location>
</feature>
<comment type="subcellular location">
    <subcellularLocation>
        <location evidence="1">Cell membrane</location>
        <topology evidence="1">Multi-pass membrane protein</topology>
    </subcellularLocation>
</comment>
<dbReference type="PANTHER" id="PTHR42718:SF9">
    <property type="entry name" value="MAJOR FACILITATOR SUPERFAMILY MULTIDRUG TRANSPORTER MFSC"/>
    <property type="match status" value="1"/>
</dbReference>
<keyword evidence="3" id="KW-0813">Transport</keyword>
<feature type="transmembrane region" description="Helical" evidence="8">
    <location>
        <begin position="269"/>
        <end position="294"/>
    </location>
</feature>
<feature type="domain" description="Major facilitator superfamily (MFS) profile" evidence="9">
    <location>
        <begin position="15"/>
        <end position="459"/>
    </location>
</feature>
<feature type="transmembrane region" description="Helical" evidence="8">
    <location>
        <begin position="203"/>
        <end position="221"/>
    </location>
</feature>
<name>A0A9X1NI19_9ACTN</name>
<dbReference type="GO" id="GO:0022857">
    <property type="term" value="F:transmembrane transporter activity"/>
    <property type="evidence" value="ECO:0007669"/>
    <property type="project" value="InterPro"/>
</dbReference>
<keyword evidence="4" id="KW-1003">Cell membrane</keyword>
<evidence type="ECO:0000256" key="5">
    <source>
        <dbReference type="ARBA" id="ARBA00022692"/>
    </source>
</evidence>
<evidence type="ECO:0000256" key="2">
    <source>
        <dbReference type="ARBA" id="ARBA00008537"/>
    </source>
</evidence>
<keyword evidence="7 8" id="KW-0472">Membrane</keyword>
<dbReference type="PANTHER" id="PTHR42718">
    <property type="entry name" value="MAJOR FACILITATOR SUPERFAMILY MULTIDRUG TRANSPORTER MFSC"/>
    <property type="match status" value="1"/>
</dbReference>
<comment type="caution">
    <text evidence="10">The sequence shown here is derived from an EMBL/GenBank/DDBJ whole genome shotgun (WGS) entry which is preliminary data.</text>
</comment>
<dbReference type="SUPFAM" id="SSF103473">
    <property type="entry name" value="MFS general substrate transporter"/>
    <property type="match status" value="1"/>
</dbReference>
<keyword evidence="11" id="KW-1185">Reference proteome</keyword>
<feature type="transmembrane region" description="Helical" evidence="8">
    <location>
        <begin position="360"/>
        <end position="385"/>
    </location>
</feature>
<dbReference type="RefSeq" id="WP_231446946.1">
    <property type="nucleotide sequence ID" value="NZ_JAJOMB010000016.1"/>
</dbReference>
<organism evidence="10 11">
    <name type="scientific">Kineosporia babensis</name>
    <dbReference type="NCBI Taxonomy" id="499548"/>
    <lineage>
        <taxon>Bacteria</taxon>
        <taxon>Bacillati</taxon>
        <taxon>Actinomycetota</taxon>
        <taxon>Actinomycetes</taxon>
        <taxon>Kineosporiales</taxon>
        <taxon>Kineosporiaceae</taxon>
        <taxon>Kineosporia</taxon>
    </lineage>
</organism>
<dbReference type="NCBIfam" id="TIGR00711">
    <property type="entry name" value="efflux_EmrB"/>
    <property type="match status" value="1"/>
</dbReference>
<dbReference type="CDD" id="cd17321">
    <property type="entry name" value="MFS_MMR_MDR_like"/>
    <property type="match status" value="1"/>
</dbReference>
<dbReference type="InterPro" id="IPR020846">
    <property type="entry name" value="MFS_dom"/>
</dbReference>
<feature type="transmembrane region" description="Helical" evidence="8">
    <location>
        <begin position="106"/>
        <end position="128"/>
    </location>
</feature>
<sequence>MSTATSLSAARRWSILAVCASAMFLVGLDTTIVNVALPEIGRGLTATTSGLQWVVDAYTVVFAGLLISAGALADRFGRRRVFLIGLTTFGLASVGCAVAPSLGSLIGFRVLQGVGASMLGPVALGIVVNAMPDPRERARAIGIWASVFGLSMATGPVLGGALTTAFGWRSVFWVVVPTAAAAIALVLWIVPESRPATGRRLDPPGQVLLIALIVGTVWVLIEAPELGWGSPPILTGYLVVALLLAGFARVESRRAYPVIDPRLFRHSGFAAAGIGALAVFVALNIVLFLITFYLQVAQDWSPLKAGAVSLPLAICATVCAPLAGHLVARIGARPPLYLASGAFAAGGVILLAAGSAPATTMLLCANALIGVGVGFANAPITNAAVNSLPRERAGVAGGITSSARQVGASLGIAVAGGLFTGHTPETLGAAMRPGWVIVVLCGLVLLAIGAAENPYRSKASTT</sequence>
<evidence type="ECO:0000256" key="4">
    <source>
        <dbReference type="ARBA" id="ARBA00022475"/>
    </source>
</evidence>
<dbReference type="EMBL" id="JAJOMB010000016">
    <property type="protein sequence ID" value="MCD5314435.1"/>
    <property type="molecule type" value="Genomic_DNA"/>
</dbReference>
<evidence type="ECO:0000313" key="11">
    <source>
        <dbReference type="Proteomes" id="UP001138997"/>
    </source>
</evidence>
<evidence type="ECO:0000313" key="10">
    <source>
        <dbReference type="EMBL" id="MCD5314435.1"/>
    </source>
</evidence>
<dbReference type="Proteomes" id="UP001138997">
    <property type="component" value="Unassembled WGS sequence"/>
</dbReference>
<dbReference type="Gene3D" id="1.20.1250.20">
    <property type="entry name" value="MFS general substrate transporter like domains"/>
    <property type="match status" value="1"/>
</dbReference>
<accession>A0A9X1NI19</accession>
<proteinExistence type="inferred from homology"/>
<evidence type="ECO:0000259" key="9">
    <source>
        <dbReference type="PROSITE" id="PS50850"/>
    </source>
</evidence>